<comment type="caution">
    <text evidence="1">The sequence shown here is derived from an EMBL/GenBank/DDBJ whole genome shotgun (WGS) entry which is preliminary data.</text>
</comment>
<sequence length="191" mass="21089">MKKIILPLLILGFLFTSCEGEDLNSQIEMDAIAAKAKISKEKSETESNSEDGNCETAFGRYCSCASLNTCFIDMDYGFNRWGWSVRLDKHRTERFGLYAGVGQCDMSKGTPVGGIDVTFNEDGTVTLGDFEPKSGYSLKEFHFYAGDTEVPIGKNGRTTVAPGQYYNEGDYNNDGVVYVIIHAVICGDFEE</sequence>
<evidence type="ECO:0000313" key="1">
    <source>
        <dbReference type="EMBL" id="MBD0849808.1"/>
    </source>
</evidence>
<gene>
    <name evidence="1" type="ORF">HPE63_03935</name>
</gene>
<proteinExistence type="predicted"/>
<name>A0ABR7VC20_9FLAO</name>
<evidence type="ECO:0008006" key="3">
    <source>
        <dbReference type="Google" id="ProtNLM"/>
    </source>
</evidence>
<dbReference type="RefSeq" id="WP_188312911.1">
    <property type="nucleotide sequence ID" value="NZ_JABTCG010000001.1"/>
</dbReference>
<reference evidence="1 2" key="1">
    <citation type="submission" date="2020-05" db="EMBL/GenBank/DDBJ databases">
        <title>The draft genome sequence of Maribacter arenosus CAU 1321.</title>
        <authorList>
            <person name="Mu L."/>
        </authorList>
    </citation>
    <scope>NUCLEOTIDE SEQUENCE [LARGE SCALE GENOMIC DNA]</scope>
    <source>
        <strain evidence="1 2">CAU 1321</strain>
    </source>
</reference>
<keyword evidence="2" id="KW-1185">Reference proteome</keyword>
<dbReference type="Proteomes" id="UP000598350">
    <property type="component" value="Unassembled WGS sequence"/>
</dbReference>
<accession>A0ABR7VC20</accession>
<organism evidence="1 2">
    <name type="scientific">Maribacter arenosus</name>
    <dbReference type="NCBI Taxonomy" id="1854708"/>
    <lineage>
        <taxon>Bacteria</taxon>
        <taxon>Pseudomonadati</taxon>
        <taxon>Bacteroidota</taxon>
        <taxon>Flavobacteriia</taxon>
        <taxon>Flavobacteriales</taxon>
        <taxon>Flavobacteriaceae</taxon>
        <taxon>Maribacter</taxon>
    </lineage>
</organism>
<protein>
    <recommendedName>
        <fullName evidence="3">Lipoprotein</fullName>
    </recommendedName>
</protein>
<dbReference type="PROSITE" id="PS51257">
    <property type="entry name" value="PROKAR_LIPOPROTEIN"/>
    <property type="match status" value="1"/>
</dbReference>
<evidence type="ECO:0000313" key="2">
    <source>
        <dbReference type="Proteomes" id="UP000598350"/>
    </source>
</evidence>
<dbReference type="EMBL" id="JABTCG010000001">
    <property type="protein sequence ID" value="MBD0849808.1"/>
    <property type="molecule type" value="Genomic_DNA"/>
</dbReference>